<proteinExistence type="predicted"/>
<name>A0ABT0ZHM0_9ACTN</name>
<keyword evidence="1" id="KW-0812">Transmembrane</keyword>
<feature type="transmembrane region" description="Helical" evidence="1">
    <location>
        <begin position="90"/>
        <end position="112"/>
    </location>
</feature>
<dbReference type="Proteomes" id="UP001523219">
    <property type="component" value="Unassembled WGS sequence"/>
</dbReference>
<keyword evidence="1" id="KW-0472">Membrane</keyword>
<dbReference type="Pfam" id="PF12679">
    <property type="entry name" value="ABC2_membrane_2"/>
    <property type="match status" value="1"/>
</dbReference>
<accession>A0ABT0ZHM0</accession>
<feature type="transmembrane region" description="Helical" evidence="1">
    <location>
        <begin position="211"/>
        <end position="229"/>
    </location>
</feature>
<feature type="transmembrane region" description="Helical" evidence="1">
    <location>
        <begin position="179"/>
        <end position="204"/>
    </location>
</feature>
<evidence type="ECO:0000256" key="1">
    <source>
        <dbReference type="SAM" id="Phobius"/>
    </source>
</evidence>
<comment type="caution">
    <text evidence="2">The sequence shown here is derived from an EMBL/GenBank/DDBJ whole genome shotgun (WGS) entry which is preliminary data.</text>
</comment>
<reference evidence="2 3" key="1">
    <citation type="submission" date="2022-05" db="EMBL/GenBank/DDBJ databases">
        <title>Streptomyces sp. nov. RY43-2 isolated from soil of a peat swamp forest.</title>
        <authorList>
            <person name="Kanchanasin P."/>
            <person name="Tanasupawat S."/>
            <person name="Phongsopitanun W."/>
        </authorList>
    </citation>
    <scope>NUCLEOTIDE SEQUENCE [LARGE SCALE GENOMIC DNA]</scope>
    <source>
        <strain evidence="2 3">RY43-2</strain>
    </source>
</reference>
<sequence>MSAQSLAPSTDSAKSASVASRSGLLRTVVRRQRSLFLVAGLVLLAVVAWAAADRAALFKARSQSDACPPVSPACDVTLSHLMDAETAVQYFQYALMLLPLLIGAFVGAPLIAQELERGTHRLMLTQSVSRARWLTAQLALPAAVVTTTAVGCSLAAAWVRSAARQTTVQNVWGRWETPVYSTFGIVPVASALLALAVGVLVGVLVRRTLPAMGITLVACAGLSAFFYWIRPHLLPVRTWVGHGGFQLKGEVWMLQDGVVRKDGSWLPYDQCPAPGTCRTGTVFEQYHEASQFWPMQGIETALLLACAAAATAATYAVLRRRAC</sequence>
<keyword evidence="3" id="KW-1185">Reference proteome</keyword>
<dbReference type="EMBL" id="JAMWMR010000018">
    <property type="protein sequence ID" value="MCN9243041.1"/>
    <property type="molecule type" value="Genomic_DNA"/>
</dbReference>
<dbReference type="RefSeq" id="WP_252426411.1">
    <property type="nucleotide sequence ID" value="NZ_JAMWMR010000018.1"/>
</dbReference>
<evidence type="ECO:0000313" key="2">
    <source>
        <dbReference type="EMBL" id="MCN9243041.1"/>
    </source>
</evidence>
<feature type="transmembrane region" description="Helical" evidence="1">
    <location>
        <begin position="133"/>
        <end position="159"/>
    </location>
</feature>
<evidence type="ECO:0000313" key="3">
    <source>
        <dbReference type="Proteomes" id="UP001523219"/>
    </source>
</evidence>
<gene>
    <name evidence="2" type="ORF">NGF19_19935</name>
</gene>
<feature type="transmembrane region" description="Helical" evidence="1">
    <location>
        <begin position="300"/>
        <end position="318"/>
    </location>
</feature>
<organism evidence="2 3">
    <name type="scientific">Streptomyces macrolidinus</name>
    <dbReference type="NCBI Taxonomy" id="2952607"/>
    <lineage>
        <taxon>Bacteria</taxon>
        <taxon>Bacillati</taxon>
        <taxon>Actinomycetota</taxon>
        <taxon>Actinomycetes</taxon>
        <taxon>Kitasatosporales</taxon>
        <taxon>Streptomycetaceae</taxon>
        <taxon>Streptomyces</taxon>
    </lineage>
</organism>
<keyword evidence="1" id="KW-1133">Transmembrane helix</keyword>
<feature type="transmembrane region" description="Helical" evidence="1">
    <location>
        <begin position="34"/>
        <end position="52"/>
    </location>
</feature>
<protein>
    <submittedName>
        <fullName evidence="2">ABC transporter permease</fullName>
    </submittedName>
</protein>